<comment type="subcellular location">
    <subcellularLocation>
        <location evidence="5">Cell membrane</location>
        <topology evidence="5">Single-pass membrane protein</topology>
    </subcellularLocation>
</comment>
<comment type="similarity">
    <text evidence="5">Belongs to the UPF0391 family.</text>
</comment>
<dbReference type="NCBIfam" id="NF010229">
    <property type="entry name" value="PRK13682.1-4"/>
    <property type="match status" value="1"/>
</dbReference>
<evidence type="ECO:0000256" key="4">
    <source>
        <dbReference type="ARBA" id="ARBA00023136"/>
    </source>
</evidence>
<evidence type="ECO:0000313" key="7">
    <source>
        <dbReference type="Proteomes" id="UP000298216"/>
    </source>
</evidence>
<evidence type="ECO:0000256" key="1">
    <source>
        <dbReference type="ARBA" id="ARBA00022475"/>
    </source>
</evidence>
<name>A0A4Y9S246_9CAUL</name>
<dbReference type="RefSeq" id="WP_087121113.1">
    <property type="nucleotide sequence ID" value="NZ_SPVH01000002.1"/>
</dbReference>
<dbReference type="Pfam" id="PF07043">
    <property type="entry name" value="DUF1328"/>
    <property type="match status" value="1"/>
</dbReference>
<keyword evidence="4 5" id="KW-0472">Membrane</keyword>
<dbReference type="EMBL" id="SPVH01000002">
    <property type="protein sequence ID" value="TFW14551.1"/>
    <property type="molecule type" value="Genomic_DNA"/>
</dbReference>
<dbReference type="HAMAP" id="MF_01361">
    <property type="entry name" value="UPF0391"/>
    <property type="match status" value="1"/>
</dbReference>
<keyword evidence="3 5" id="KW-1133">Transmembrane helix</keyword>
<feature type="transmembrane region" description="Helical" evidence="5">
    <location>
        <begin position="29"/>
        <end position="51"/>
    </location>
</feature>
<keyword evidence="2 5" id="KW-0812">Transmembrane</keyword>
<evidence type="ECO:0000256" key="5">
    <source>
        <dbReference type="HAMAP-Rule" id="MF_01361"/>
    </source>
</evidence>
<proteinExistence type="inferred from homology"/>
<protein>
    <recommendedName>
        <fullName evidence="5">UPF0391 membrane protein EGY25_05000</fullName>
    </recommendedName>
</protein>
<dbReference type="InterPro" id="IPR009760">
    <property type="entry name" value="DUF1328"/>
</dbReference>
<evidence type="ECO:0000256" key="3">
    <source>
        <dbReference type="ARBA" id="ARBA00022989"/>
    </source>
</evidence>
<keyword evidence="7" id="KW-1185">Reference proteome</keyword>
<sequence length="60" mass="6275">MMRWAIIFLVVALVAAVLGFGGIANFSFEIAKFVAVVAIILFVIALVAGGLRGRGGTPRL</sequence>
<dbReference type="PIRSF" id="PIRSF036466">
    <property type="entry name" value="UCP036466"/>
    <property type="match status" value="1"/>
</dbReference>
<dbReference type="AlphaFoldDB" id="A0A4Y9S246"/>
<dbReference type="GO" id="GO:0005886">
    <property type="term" value="C:plasma membrane"/>
    <property type="evidence" value="ECO:0007669"/>
    <property type="project" value="UniProtKB-SubCell"/>
</dbReference>
<dbReference type="Proteomes" id="UP000298216">
    <property type="component" value="Unassembled WGS sequence"/>
</dbReference>
<reference evidence="6 7" key="1">
    <citation type="submission" date="2019-03" db="EMBL/GenBank/DDBJ databases">
        <title>Draft genome of Brevundimonas sp. a heavy metal resistant soil bacteria.</title>
        <authorList>
            <person name="Soto J."/>
        </authorList>
    </citation>
    <scope>NUCLEOTIDE SEQUENCE [LARGE SCALE GENOMIC DNA]</scope>
    <source>
        <strain evidence="6 7">B-10</strain>
    </source>
</reference>
<evidence type="ECO:0000313" key="6">
    <source>
        <dbReference type="EMBL" id="TFW14551.1"/>
    </source>
</evidence>
<evidence type="ECO:0000256" key="2">
    <source>
        <dbReference type="ARBA" id="ARBA00022692"/>
    </source>
</evidence>
<comment type="caution">
    <text evidence="6">The sequence shown here is derived from an EMBL/GenBank/DDBJ whole genome shotgun (WGS) entry which is preliminary data.</text>
</comment>
<gene>
    <name evidence="6" type="ORF">EGY25_05000</name>
</gene>
<organism evidence="6 7">
    <name type="scientific">Brevundimonas intermedia</name>
    <dbReference type="NCBI Taxonomy" id="74315"/>
    <lineage>
        <taxon>Bacteria</taxon>
        <taxon>Pseudomonadati</taxon>
        <taxon>Pseudomonadota</taxon>
        <taxon>Alphaproteobacteria</taxon>
        <taxon>Caulobacterales</taxon>
        <taxon>Caulobacteraceae</taxon>
        <taxon>Brevundimonas</taxon>
    </lineage>
</organism>
<keyword evidence="1 5" id="KW-1003">Cell membrane</keyword>
<accession>A0A4Y9S246</accession>